<comment type="caution">
    <text evidence="13">The sequence shown here is derived from an EMBL/GenBank/DDBJ whole genome shotgun (WGS) entry which is preliminary data.</text>
</comment>
<evidence type="ECO:0000256" key="3">
    <source>
        <dbReference type="ARBA" id="ARBA00022723"/>
    </source>
</evidence>
<dbReference type="InterPro" id="IPR003593">
    <property type="entry name" value="AAA+_ATPase"/>
</dbReference>
<dbReference type="GO" id="GO:0008047">
    <property type="term" value="F:enzyme activator activity"/>
    <property type="evidence" value="ECO:0007669"/>
    <property type="project" value="TreeGrafter"/>
</dbReference>
<protein>
    <recommendedName>
        <fullName evidence="15">P-loop containing nucleoside triphosphate hydrolase protein</fullName>
    </recommendedName>
</protein>
<evidence type="ECO:0000256" key="8">
    <source>
        <dbReference type="ARBA" id="ARBA00022840"/>
    </source>
</evidence>
<dbReference type="Gene3D" id="1.10.3710.10">
    <property type="entry name" value="DNA polymerase III clamp loader subunits, C-terminal domain"/>
    <property type="match status" value="1"/>
</dbReference>
<evidence type="ECO:0000256" key="5">
    <source>
        <dbReference type="ARBA" id="ARBA00022763"/>
    </source>
</evidence>
<dbReference type="InterPro" id="IPR027417">
    <property type="entry name" value="P-loop_NTPase"/>
</dbReference>
<dbReference type="InterPro" id="IPR006642">
    <property type="entry name" value="Rad18_UBZ4"/>
</dbReference>
<feature type="non-terminal residue" evidence="13">
    <location>
        <position position="1"/>
    </location>
</feature>
<dbReference type="GO" id="GO:0005634">
    <property type="term" value="C:nucleus"/>
    <property type="evidence" value="ECO:0007669"/>
    <property type="project" value="TreeGrafter"/>
</dbReference>
<dbReference type="FunFam" id="3.40.50.300:FF:000137">
    <property type="entry name" value="Replication-associated recombination protein A"/>
    <property type="match status" value="1"/>
</dbReference>
<feature type="region of interest" description="Disordered" evidence="10">
    <location>
        <begin position="55"/>
        <end position="113"/>
    </location>
</feature>
<feature type="domain" description="AAA+ ATPase" evidence="11">
    <location>
        <begin position="152"/>
        <end position="269"/>
    </location>
</feature>
<sequence>NPHVVQCPICGQYVAATIINVHIDKNCPPPPPEEEPPATTTDAGALVSETTVYTPKETPPRLAPLFAPKPQAQTTLQRPTAPIFKSSNTTSSLKRTVETPPQPALKRNKRDVVSESMPLAAKVRPKSLTDFVGQEELLGKEGILKRLMDNDNIPSMILWGPPGCGKTTIARIMSNMTQSRFVELSATSHNTAHVKQAFDEAKSYLSLTAQKTIIFIDEIHRFTKSQQDLFLPYVEHGTIRLIGATTENPSFKVNSALLSRCKVFVLKTLNQDHIEAILTRGLEEWRGEEVVVETDKDKDAIKQLAVFSDGDARTALNTLEMAVNLLENKQSPLDMDTVKGAFQKSHLLYDRNGDQHYDIISALHKSIRGSDADAALYWLGRMLEAGEDPLYVARRLVRCASEDIGLADNTALPLAMATYQACEKIGMPECDTILAHLVVHLAETKKSVRSYKAYNLVKQTIQQKPQYPVPMHIRNAPTKLMENLGYGKGYKYNPSFDGPVEQSYLPDELKDQRFLDK</sequence>
<dbReference type="CDD" id="cd18139">
    <property type="entry name" value="HLD_clamp_RarA"/>
    <property type="match status" value="1"/>
</dbReference>
<evidence type="ECO:0000256" key="9">
    <source>
        <dbReference type="ARBA" id="ARBA00023204"/>
    </source>
</evidence>
<organism evidence="13 14">
    <name type="scientific">Mucor saturninus</name>
    <dbReference type="NCBI Taxonomy" id="64648"/>
    <lineage>
        <taxon>Eukaryota</taxon>
        <taxon>Fungi</taxon>
        <taxon>Fungi incertae sedis</taxon>
        <taxon>Mucoromycota</taxon>
        <taxon>Mucoromycotina</taxon>
        <taxon>Mucoromycetes</taxon>
        <taxon>Mucorales</taxon>
        <taxon>Mucorineae</taxon>
        <taxon>Mucoraceae</taxon>
        <taxon>Mucor</taxon>
    </lineage>
</organism>
<gene>
    <name evidence="13" type="ORF">INT47_011321</name>
</gene>
<dbReference type="SUPFAM" id="SSF48019">
    <property type="entry name" value="post-AAA+ oligomerization domain-like"/>
    <property type="match status" value="1"/>
</dbReference>
<reference evidence="13" key="1">
    <citation type="submission" date="2020-12" db="EMBL/GenBank/DDBJ databases">
        <title>Metabolic potential, ecology and presence of endohyphal bacteria is reflected in genomic diversity of Mucoromycotina.</title>
        <authorList>
            <person name="Muszewska A."/>
            <person name="Okrasinska A."/>
            <person name="Steczkiewicz K."/>
            <person name="Drgas O."/>
            <person name="Orlowska M."/>
            <person name="Perlinska-Lenart U."/>
            <person name="Aleksandrzak-Piekarczyk T."/>
            <person name="Szatraj K."/>
            <person name="Zielenkiewicz U."/>
            <person name="Pilsyk S."/>
            <person name="Malc E."/>
            <person name="Mieczkowski P."/>
            <person name="Kruszewska J.S."/>
            <person name="Biernat P."/>
            <person name="Pawlowska J."/>
        </authorList>
    </citation>
    <scope>NUCLEOTIDE SEQUENCE</scope>
    <source>
        <strain evidence="13">WA0000017839</strain>
    </source>
</reference>
<comment type="similarity">
    <text evidence="1">Belongs to the AAA ATPase family. RarA/MGS1/WRNIP1 subfamily.</text>
</comment>
<keyword evidence="7" id="KW-0862">Zinc</keyword>
<evidence type="ECO:0000313" key="13">
    <source>
        <dbReference type="EMBL" id="KAG2213172.1"/>
    </source>
</evidence>
<keyword evidence="2" id="KW-0235">DNA replication</keyword>
<keyword evidence="14" id="KW-1185">Reference proteome</keyword>
<dbReference type="GO" id="GO:0006271">
    <property type="term" value="P:DNA strand elongation involved in DNA replication"/>
    <property type="evidence" value="ECO:0007669"/>
    <property type="project" value="UniProtKB-ARBA"/>
</dbReference>
<keyword evidence="8" id="KW-0067">ATP-binding</keyword>
<dbReference type="CDD" id="cd00009">
    <property type="entry name" value="AAA"/>
    <property type="match status" value="1"/>
</dbReference>
<dbReference type="FunFam" id="1.20.272.10:FF:000001">
    <property type="entry name" value="Putative AAA family ATPase"/>
    <property type="match status" value="1"/>
</dbReference>
<evidence type="ECO:0000256" key="10">
    <source>
        <dbReference type="SAM" id="MobiDB-lite"/>
    </source>
</evidence>
<evidence type="ECO:0000256" key="1">
    <source>
        <dbReference type="ARBA" id="ARBA00008959"/>
    </source>
</evidence>
<dbReference type="GO" id="GO:0017116">
    <property type="term" value="F:single-stranded DNA helicase activity"/>
    <property type="evidence" value="ECO:0007669"/>
    <property type="project" value="TreeGrafter"/>
</dbReference>
<dbReference type="GO" id="GO:0008270">
    <property type="term" value="F:zinc ion binding"/>
    <property type="evidence" value="ECO:0007669"/>
    <property type="project" value="UniProtKB-KW"/>
</dbReference>
<dbReference type="Pfam" id="PF12002">
    <property type="entry name" value="MgsA_C"/>
    <property type="match status" value="1"/>
</dbReference>
<dbReference type="Pfam" id="PF00004">
    <property type="entry name" value="AAA"/>
    <property type="match status" value="1"/>
</dbReference>
<name>A0A8H7VBZ4_9FUNG</name>
<dbReference type="SMART" id="SM00734">
    <property type="entry name" value="ZnF_Rad18"/>
    <property type="match status" value="1"/>
</dbReference>
<dbReference type="GO" id="GO:0016887">
    <property type="term" value="F:ATP hydrolysis activity"/>
    <property type="evidence" value="ECO:0007669"/>
    <property type="project" value="InterPro"/>
</dbReference>
<dbReference type="AlphaFoldDB" id="A0A8H7VBZ4"/>
<dbReference type="InterPro" id="IPR032423">
    <property type="entry name" value="AAA_assoc_2"/>
</dbReference>
<dbReference type="InterPro" id="IPR008921">
    <property type="entry name" value="DNA_pol3_clamp-load_cplx_C"/>
</dbReference>
<dbReference type="PANTHER" id="PTHR13779">
    <property type="entry name" value="WERNER HELICASE-INTERACTING PROTEIN 1 FAMILY MEMBER"/>
    <property type="match status" value="1"/>
</dbReference>
<keyword evidence="3" id="KW-0479">Metal-binding</keyword>
<keyword evidence="4" id="KW-0547">Nucleotide-binding</keyword>
<keyword evidence="5" id="KW-0227">DNA damage</keyword>
<dbReference type="Pfam" id="PF16193">
    <property type="entry name" value="AAA_assoc_2"/>
    <property type="match status" value="1"/>
</dbReference>
<evidence type="ECO:0000256" key="2">
    <source>
        <dbReference type="ARBA" id="ARBA00022705"/>
    </source>
</evidence>
<evidence type="ECO:0000256" key="4">
    <source>
        <dbReference type="ARBA" id="ARBA00022741"/>
    </source>
</evidence>
<dbReference type="SMART" id="SM00382">
    <property type="entry name" value="AAA"/>
    <property type="match status" value="1"/>
</dbReference>
<dbReference type="Gene3D" id="1.20.272.10">
    <property type="match status" value="1"/>
</dbReference>
<evidence type="ECO:0008006" key="15">
    <source>
        <dbReference type="Google" id="ProtNLM"/>
    </source>
</evidence>
<keyword evidence="9" id="KW-0234">DNA repair</keyword>
<evidence type="ECO:0000256" key="6">
    <source>
        <dbReference type="ARBA" id="ARBA00022771"/>
    </source>
</evidence>
<dbReference type="Gene3D" id="1.10.8.60">
    <property type="match status" value="1"/>
</dbReference>
<evidence type="ECO:0000259" key="12">
    <source>
        <dbReference type="SMART" id="SM00734"/>
    </source>
</evidence>
<dbReference type="GO" id="GO:0003677">
    <property type="term" value="F:DNA binding"/>
    <property type="evidence" value="ECO:0007669"/>
    <property type="project" value="InterPro"/>
</dbReference>
<dbReference type="PANTHER" id="PTHR13779:SF7">
    <property type="entry name" value="ATPASE WRNIP1"/>
    <property type="match status" value="1"/>
</dbReference>
<evidence type="ECO:0000259" key="11">
    <source>
        <dbReference type="SMART" id="SM00382"/>
    </source>
</evidence>
<dbReference type="OrthoDB" id="10265467at2759"/>
<dbReference type="InterPro" id="IPR051314">
    <property type="entry name" value="AAA_ATPase_RarA/MGS1/WRNIP1"/>
</dbReference>
<dbReference type="Proteomes" id="UP000603453">
    <property type="component" value="Unassembled WGS sequence"/>
</dbReference>
<feature type="domain" description="UBZ4-type" evidence="12">
    <location>
        <begin position="4"/>
        <end position="28"/>
    </location>
</feature>
<keyword evidence="6" id="KW-0863">Zinc-finger</keyword>
<dbReference type="InterPro" id="IPR003959">
    <property type="entry name" value="ATPase_AAA_core"/>
</dbReference>
<dbReference type="InterPro" id="IPR021886">
    <property type="entry name" value="MgsA_C"/>
</dbReference>
<dbReference type="Gene3D" id="3.40.50.300">
    <property type="entry name" value="P-loop containing nucleotide triphosphate hydrolases"/>
    <property type="match status" value="1"/>
</dbReference>
<feature type="compositionally biased region" description="Polar residues" evidence="10">
    <location>
        <begin position="85"/>
        <end position="94"/>
    </location>
</feature>
<evidence type="ECO:0000313" key="14">
    <source>
        <dbReference type="Proteomes" id="UP000603453"/>
    </source>
</evidence>
<dbReference type="EMBL" id="JAEPRD010000004">
    <property type="protein sequence ID" value="KAG2213172.1"/>
    <property type="molecule type" value="Genomic_DNA"/>
</dbReference>
<evidence type="ECO:0000256" key="7">
    <source>
        <dbReference type="ARBA" id="ARBA00022833"/>
    </source>
</evidence>
<dbReference type="SUPFAM" id="SSF52540">
    <property type="entry name" value="P-loop containing nucleoside triphosphate hydrolases"/>
    <property type="match status" value="1"/>
</dbReference>
<proteinExistence type="inferred from homology"/>
<accession>A0A8H7VBZ4</accession>
<dbReference type="GO" id="GO:0005524">
    <property type="term" value="F:ATP binding"/>
    <property type="evidence" value="ECO:0007669"/>
    <property type="project" value="UniProtKB-KW"/>
</dbReference>
<dbReference type="GO" id="GO:0000731">
    <property type="term" value="P:DNA synthesis involved in DNA repair"/>
    <property type="evidence" value="ECO:0007669"/>
    <property type="project" value="TreeGrafter"/>
</dbReference>